<comment type="pathway">
    <text evidence="4">Protein modification; protein ubiquitination.</text>
</comment>
<evidence type="ECO:0000259" key="21">
    <source>
        <dbReference type="PROSITE" id="PS50089"/>
    </source>
</evidence>
<dbReference type="Pfam" id="PF07714">
    <property type="entry name" value="PK_Tyr_Ser-Thr"/>
    <property type="match status" value="1"/>
</dbReference>
<feature type="region of interest" description="Disordered" evidence="19">
    <location>
        <begin position="694"/>
        <end position="793"/>
    </location>
</feature>
<evidence type="ECO:0000256" key="6">
    <source>
        <dbReference type="ARBA" id="ARBA00022490"/>
    </source>
</evidence>
<dbReference type="FunFam" id="3.30.200.20:FF:000437">
    <property type="entry name" value="Mixed lineage kinase domain-like pseudokinase"/>
    <property type="match status" value="1"/>
</dbReference>
<dbReference type="PANTHER" id="PTHR16047:SF7">
    <property type="entry name" value="E3 UBIQUITIN-PROTEIN LIGASE RFWD3"/>
    <property type="match status" value="1"/>
</dbReference>
<evidence type="ECO:0000256" key="9">
    <source>
        <dbReference type="ARBA" id="ARBA00022723"/>
    </source>
</evidence>
<dbReference type="Gene3D" id="2.130.10.10">
    <property type="entry name" value="YVTN repeat-like/Quinoprotein amine dehydrogenase"/>
    <property type="match status" value="1"/>
</dbReference>
<dbReference type="GO" id="GO:0016605">
    <property type="term" value="C:PML body"/>
    <property type="evidence" value="ECO:0007669"/>
    <property type="project" value="UniProtKB-SubCell"/>
</dbReference>
<keyword evidence="8" id="KW-0808">Transferase</keyword>
<feature type="compositionally biased region" description="Low complexity" evidence="19">
    <location>
        <begin position="739"/>
        <end position="750"/>
    </location>
</feature>
<keyword evidence="6" id="KW-0963">Cytoplasm</keyword>
<evidence type="ECO:0000256" key="1">
    <source>
        <dbReference type="ARBA" id="ARBA00000900"/>
    </source>
</evidence>
<evidence type="ECO:0000256" key="11">
    <source>
        <dbReference type="ARBA" id="ARBA00022763"/>
    </source>
</evidence>
<keyword evidence="23" id="KW-1185">Reference proteome</keyword>
<dbReference type="InterPro" id="IPR037381">
    <property type="entry name" value="RFWD3"/>
</dbReference>
<dbReference type="STRING" id="333673.A0A3M0KQ39"/>
<evidence type="ECO:0000256" key="12">
    <source>
        <dbReference type="ARBA" id="ARBA00022771"/>
    </source>
</evidence>
<dbReference type="Pfam" id="PF13639">
    <property type="entry name" value="zf-RING_2"/>
    <property type="match status" value="1"/>
</dbReference>
<dbReference type="Gene3D" id="1.20.930.20">
    <property type="entry name" value="Adaptor protein Cbl, N-terminal domain"/>
    <property type="match status" value="1"/>
</dbReference>
<dbReference type="GO" id="GO:0016567">
    <property type="term" value="P:protein ubiquitination"/>
    <property type="evidence" value="ECO:0007669"/>
    <property type="project" value="InterPro"/>
</dbReference>
<dbReference type="InterPro" id="IPR013083">
    <property type="entry name" value="Znf_RING/FYVE/PHD"/>
</dbReference>
<keyword evidence="16" id="KW-0539">Nucleus</keyword>
<dbReference type="InterPro" id="IPR001841">
    <property type="entry name" value="Znf_RING"/>
</dbReference>
<reference evidence="22 23" key="1">
    <citation type="submission" date="2018-07" db="EMBL/GenBank/DDBJ databases">
        <title>A high quality draft genome assembly of the barn swallow (H. rustica rustica).</title>
        <authorList>
            <person name="Formenti G."/>
            <person name="Chiara M."/>
            <person name="Poveda L."/>
            <person name="Francoijs K.-J."/>
            <person name="Bonisoli-Alquati A."/>
            <person name="Canova L."/>
            <person name="Gianfranceschi L."/>
            <person name="Horner D.S."/>
            <person name="Saino N."/>
        </authorList>
    </citation>
    <scope>NUCLEOTIDE SEQUENCE [LARGE SCALE GENOMIC DNA]</scope>
    <source>
        <strain evidence="22">Chelidonia</strain>
        <tissue evidence="22">Blood</tissue>
    </source>
</reference>
<dbReference type="Gene3D" id="3.30.40.10">
    <property type="entry name" value="Zinc/RING finger domain, C3HC4 (zinc finger)"/>
    <property type="match status" value="1"/>
</dbReference>
<evidence type="ECO:0000256" key="7">
    <source>
        <dbReference type="ARBA" id="ARBA00022574"/>
    </source>
</evidence>
<dbReference type="CDD" id="cd21037">
    <property type="entry name" value="MLKL_NTD"/>
    <property type="match status" value="1"/>
</dbReference>
<dbReference type="SUPFAM" id="SSF50978">
    <property type="entry name" value="WD40 repeat-like"/>
    <property type="match status" value="1"/>
</dbReference>
<evidence type="ECO:0000256" key="2">
    <source>
        <dbReference type="ARBA" id="ARBA00004322"/>
    </source>
</evidence>
<feature type="domain" description="RING-type" evidence="21">
    <location>
        <begin position="800"/>
        <end position="844"/>
    </location>
</feature>
<dbReference type="GO" id="GO:0005524">
    <property type="term" value="F:ATP binding"/>
    <property type="evidence" value="ECO:0007669"/>
    <property type="project" value="InterPro"/>
</dbReference>
<comment type="catalytic activity">
    <reaction evidence="1">
        <text>S-ubiquitinyl-[E2 ubiquitin-conjugating enzyme]-L-cysteine + [acceptor protein]-L-lysine = [E2 ubiquitin-conjugating enzyme]-L-cysteine + N(6)-ubiquitinyl-[acceptor protein]-L-lysine.</text>
        <dbReference type="EC" id="2.3.2.27"/>
    </reaction>
</comment>
<dbReference type="Gene3D" id="1.10.510.10">
    <property type="entry name" value="Transferase(Phosphotransferase) domain 1"/>
    <property type="match status" value="1"/>
</dbReference>
<dbReference type="PANTHER" id="PTHR16047">
    <property type="entry name" value="RFWD3 PROTEIN"/>
    <property type="match status" value="1"/>
</dbReference>
<organism evidence="22 23">
    <name type="scientific">Hirundo rustica rustica</name>
    <dbReference type="NCBI Taxonomy" id="333673"/>
    <lineage>
        <taxon>Eukaryota</taxon>
        <taxon>Metazoa</taxon>
        <taxon>Chordata</taxon>
        <taxon>Craniata</taxon>
        <taxon>Vertebrata</taxon>
        <taxon>Euteleostomi</taxon>
        <taxon>Archelosauria</taxon>
        <taxon>Archosauria</taxon>
        <taxon>Dinosauria</taxon>
        <taxon>Saurischia</taxon>
        <taxon>Theropoda</taxon>
        <taxon>Coelurosauria</taxon>
        <taxon>Aves</taxon>
        <taxon>Neognathae</taxon>
        <taxon>Neoaves</taxon>
        <taxon>Telluraves</taxon>
        <taxon>Australaves</taxon>
        <taxon>Passeriformes</taxon>
        <taxon>Sylvioidea</taxon>
        <taxon>Hirundinidae</taxon>
        <taxon>Hirundo</taxon>
    </lineage>
</organism>
<dbReference type="Gene3D" id="3.30.200.20">
    <property type="entry name" value="Phosphorylase Kinase, domain 1"/>
    <property type="match status" value="1"/>
</dbReference>
<dbReference type="SUPFAM" id="SSF57850">
    <property type="entry name" value="RING/U-box"/>
    <property type="match status" value="1"/>
</dbReference>
<evidence type="ECO:0000256" key="18">
    <source>
        <dbReference type="SAM" id="Coils"/>
    </source>
</evidence>
<dbReference type="SMART" id="SM00184">
    <property type="entry name" value="RING"/>
    <property type="match status" value="1"/>
</dbReference>
<dbReference type="InterPro" id="IPR001245">
    <property type="entry name" value="Ser-Thr/Tyr_kinase_cat_dom"/>
</dbReference>
<dbReference type="PROSITE" id="PS50089">
    <property type="entry name" value="ZF_RING_2"/>
    <property type="match status" value="1"/>
</dbReference>
<keyword evidence="12 17" id="KW-0863">Zinc-finger</keyword>
<dbReference type="SMART" id="SM00320">
    <property type="entry name" value="WD40"/>
    <property type="match status" value="2"/>
</dbReference>
<dbReference type="InterPro" id="IPR000719">
    <property type="entry name" value="Prot_kinase_dom"/>
</dbReference>
<keyword evidence="11" id="KW-0227">DNA damage</keyword>
<keyword evidence="7" id="KW-0853">WD repeat</keyword>
<dbReference type="Proteomes" id="UP000269221">
    <property type="component" value="Unassembled WGS sequence"/>
</dbReference>
<protein>
    <recommendedName>
        <fullName evidence="5">RING-type E3 ubiquitin transferase</fullName>
        <ecNumber evidence="5">2.3.2.27</ecNumber>
    </recommendedName>
</protein>
<keyword evidence="14" id="KW-0862">Zinc</keyword>
<dbReference type="GO" id="GO:0004672">
    <property type="term" value="F:protein kinase activity"/>
    <property type="evidence" value="ECO:0007669"/>
    <property type="project" value="InterPro"/>
</dbReference>
<evidence type="ECO:0000256" key="10">
    <source>
        <dbReference type="ARBA" id="ARBA00022737"/>
    </source>
</evidence>
<name>A0A3M0KQ39_HIRRU</name>
<dbReference type="Pfam" id="PF23419">
    <property type="entry name" value="WD40_RFWD3"/>
    <property type="match status" value="1"/>
</dbReference>
<dbReference type="EC" id="2.3.2.27" evidence="5"/>
<dbReference type="InterPro" id="IPR059179">
    <property type="entry name" value="MLKL-like_MCAfunc"/>
</dbReference>
<dbReference type="InterPro" id="IPR001680">
    <property type="entry name" value="WD40_rpt"/>
</dbReference>
<dbReference type="InterPro" id="IPR056527">
    <property type="entry name" value="WD40_RFWD3"/>
</dbReference>
<evidence type="ECO:0000256" key="15">
    <source>
        <dbReference type="ARBA" id="ARBA00023204"/>
    </source>
</evidence>
<dbReference type="GO" id="GO:0008270">
    <property type="term" value="F:zinc ion binding"/>
    <property type="evidence" value="ECO:0007669"/>
    <property type="project" value="UniProtKB-KW"/>
</dbReference>
<evidence type="ECO:0000256" key="17">
    <source>
        <dbReference type="PROSITE-ProRule" id="PRU00175"/>
    </source>
</evidence>
<keyword evidence="15" id="KW-0234">DNA repair</keyword>
<dbReference type="InterPro" id="IPR011009">
    <property type="entry name" value="Kinase-like_dom_sf"/>
</dbReference>
<keyword evidence="9" id="KW-0479">Metal-binding</keyword>
<gene>
    <name evidence="22" type="ORF">DUI87_14164</name>
</gene>
<sequence>MDIVERVFSVAQVIHAQFEQVKCCKHQCQRLVERIQILLEPVRILRAQPRQHISHHEEELMKKLLQTLGEAQKLVMKYSQTSWIQKFLRARSTGEEFVCVNESLEDIAQGLSLLLQAEQKQAFLEAFQSKTCRRQDAEDLRDDRAFLDQVIASTEEPKDVVEEIYIDRECMESKVDRMQSELNKVIREMERKLVSHHLHPGHCVLSPQALPNVSLVPFWHTVGAGLKKVNVGKREDITEIKPDHLTFHRHLQDTESYDLYEGEYLKYPVAIKTFKRPLTTDPVKVRDIFEKEIQTLKKFESPNILRMYGICIEEKDGSPCFSIIMEYCKHGTLRDVLNKQQHLSWDIRIRMALGAARGLYRLHQTGEKSRLHGCICSSKFLVAGDYCVKLSGFELCETESSIKRKAKKDWKQVSMLAYIAPENLKDINYPYKRPCEIYSFGIVLAEIATSKIPFEGCTPEEIMEKICNHHYWDPLGEDCPEDLRKVIEQCRAFDPSQRPSAEEMAQEEMEVDLQPGIGYSMETLQTPALEPSGHTALSSHIPVLGEGEGSAAALPAADAVVTPNVGTRREAAAEPHLQMGPATPPVGCRGYKGRLICTKHCPCHSSHSVHKEERELAGSRELVVPRGQSVPGKAEIKLDLNCPLIKSSITSKFTCFLAYRAQPRAALDHYFQLSRTQEPSAGPVPHQEFPHIVRDTQEQHPDETIEVIDSDSTTSEEEEEEAVEAAEPLLPSAQEMPPAASSRVSSQVQAEPPQALSQASADHEGDEDKAEVQQKHTSPLKKLEPSVPIAPQDEEEGDTCAICFEQWTNAGDHRLSALRCGHLFGYTCIERWLKGQAGKCPQCNKKAKRSDIVILYARTLKALDTSEQERMRSSLEKEQMLRRQAELESAQSRLQLQVLTDECSKLRKQVQELKALVAQYNASTSQQPGSSRPCLPGSLPSNQSQRKYHLEKAFLVSQTGNCRVMAYCDSLSCLVVSQPSPQSTFIPGCGVKMMSLSNLKSNQYIPIHSKQIRGLAFGTRADGLLLSAALDNTLKLTSLATNTVVQTYNAGRPVWSCCWCLDDTNYVYAGLVNGSIMIYDLRDTNSHVQELVPQKSRCPMVSLSYLPRMASASLPYGGILAGTLEGACFWEQKAGNSYRPHHLPLEPGGCIDLQTEINTRHCLATYRPGKNNPCVRCVMMELTCSPLTEGSEDVVCSSNPVQTFSAGPACKLLTKNAIFQSPEDDGSVFVCAGDEASNSALLWDAGSGSLLQKLPADLPVLDICPLEVNQSHLLATLTEKMVNIYKWQ</sequence>
<keyword evidence="10" id="KW-0677">Repeat</keyword>
<evidence type="ECO:0000256" key="19">
    <source>
        <dbReference type="SAM" id="MobiDB-lite"/>
    </source>
</evidence>
<dbReference type="GO" id="GO:0005776">
    <property type="term" value="C:autophagosome"/>
    <property type="evidence" value="ECO:0007669"/>
    <property type="project" value="UniProtKB-SubCell"/>
</dbReference>
<evidence type="ECO:0000313" key="22">
    <source>
        <dbReference type="EMBL" id="RMC09157.1"/>
    </source>
</evidence>
<dbReference type="InterPro" id="IPR054000">
    <property type="entry name" value="MLKL_N"/>
</dbReference>
<feature type="compositionally biased region" description="Acidic residues" evidence="19">
    <location>
        <begin position="704"/>
        <end position="724"/>
    </location>
</feature>
<feature type="coiled-coil region" evidence="18">
    <location>
        <begin position="882"/>
        <end position="923"/>
    </location>
</feature>
<evidence type="ECO:0000256" key="16">
    <source>
        <dbReference type="ARBA" id="ARBA00023242"/>
    </source>
</evidence>
<evidence type="ECO:0000256" key="5">
    <source>
        <dbReference type="ARBA" id="ARBA00012483"/>
    </source>
</evidence>
<feature type="domain" description="Protein kinase" evidence="20">
    <location>
        <begin position="223"/>
        <end position="517"/>
    </location>
</feature>
<dbReference type="InterPro" id="IPR036322">
    <property type="entry name" value="WD40_repeat_dom_sf"/>
</dbReference>
<accession>A0A3M0KQ39</accession>
<dbReference type="GO" id="GO:0061630">
    <property type="term" value="F:ubiquitin protein ligase activity"/>
    <property type="evidence" value="ECO:0007669"/>
    <property type="project" value="UniProtKB-EC"/>
</dbReference>
<comment type="subcellular location">
    <subcellularLocation>
        <location evidence="3">Cytoplasmic vesicle</location>
        <location evidence="3">Autophagosome</location>
    </subcellularLocation>
    <subcellularLocation>
        <location evidence="2">Nucleus</location>
        <location evidence="2">PML body</location>
    </subcellularLocation>
</comment>
<comment type="caution">
    <text evidence="22">The sequence shown here is derived from an EMBL/GenBank/DDBJ whole genome shotgun (WGS) entry which is preliminary data.</text>
</comment>
<proteinExistence type="predicted"/>
<keyword evidence="18" id="KW-0175">Coiled coil</keyword>
<dbReference type="EMBL" id="QRBI01000116">
    <property type="protein sequence ID" value="RMC09157.1"/>
    <property type="molecule type" value="Genomic_DNA"/>
</dbReference>
<dbReference type="CDD" id="cd16450">
    <property type="entry name" value="mRING-C3HGC3_RFWD3"/>
    <property type="match status" value="1"/>
</dbReference>
<feature type="compositionally biased region" description="Basic and acidic residues" evidence="19">
    <location>
        <begin position="694"/>
        <end position="703"/>
    </location>
</feature>
<keyword evidence="13" id="KW-0833">Ubl conjugation pathway</keyword>
<dbReference type="PROSITE" id="PS50011">
    <property type="entry name" value="PROTEIN_KINASE_DOM"/>
    <property type="match status" value="1"/>
</dbReference>
<dbReference type="Pfam" id="PF22215">
    <property type="entry name" value="MLKL_N"/>
    <property type="match status" value="1"/>
</dbReference>
<evidence type="ECO:0000259" key="20">
    <source>
        <dbReference type="PROSITE" id="PS50011"/>
    </source>
</evidence>
<dbReference type="SUPFAM" id="SSF56112">
    <property type="entry name" value="Protein kinase-like (PK-like)"/>
    <property type="match status" value="1"/>
</dbReference>
<dbReference type="InterPro" id="IPR036537">
    <property type="entry name" value="Adaptor_Cbl_N_dom_sf"/>
</dbReference>
<evidence type="ECO:0000256" key="4">
    <source>
        <dbReference type="ARBA" id="ARBA00004906"/>
    </source>
</evidence>
<evidence type="ECO:0000256" key="14">
    <source>
        <dbReference type="ARBA" id="ARBA00022833"/>
    </source>
</evidence>
<evidence type="ECO:0000256" key="13">
    <source>
        <dbReference type="ARBA" id="ARBA00022786"/>
    </source>
</evidence>
<dbReference type="GO" id="GO:0036297">
    <property type="term" value="P:interstrand cross-link repair"/>
    <property type="evidence" value="ECO:0007669"/>
    <property type="project" value="InterPro"/>
</dbReference>
<dbReference type="InterPro" id="IPR015943">
    <property type="entry name" value="WD40/YVTN_repeat-like_dom_sf"/>
</dbReference>
<evidence type="ECO:0000256" key="3">
    <source>
        <dbReference type="ARBA" id="ARBA00004419"/>
    </source>
</evidence>
<dbReference type="OrthoDB" id="5600418at2759"/>
<dbReference type="GO" id="GO:0007166">
    <property type="term" value="P:cell surface receptor signaling pathway"/>
    <property type="evidence" value="ECO:0007669"/>
    <property type="project" value="InterPro"/>
</dbReference>
<evidence type="ECO:0000313" key="23">
    <source>
        <dbReference type="Proteomes" id="UP000269221"/>
    </source>
</evidence>
<evidence type="ECO:0000256" key="8">
    <source>
        <dbReference type="ARBA" id="ARBA00022679"/>
    </source>
</evidence>